<comment type="caution">
    <text evidence="2">The sequence shown here is derived from an EMBL/GenBank/DDBJ whole genome shotgun (WGS) entry which is preliminary data.</text>
</comment>
<reference evidence="2 3" key="1">
    <citation type="journal article" date="2023" name="Int. J. Syst. Evol. Microbiol.">
        <title>Arthrobacter vasquezii sp. nov., isolated from a soil sample from Union Glacier, Antarctica.</title>
        <authorList>
            <person name="Valenzuela-Ibaceta F."/>
            <person name="Carrasco V."/>
            <person name="Lagos-Moraga S."/>
            <person name="Dietz-Vargas C."/>
            <person name="Navarro C.A."/>
            <person name="Perez-Donoso J.M."/>
        </authorList>
    </citation>
    <scope>NUCLEOTIDE SEQUENCE [LARGE SCALE GENOMIC DNA]</scope>
    <source>
        <strain evidence="2 3">EH-1B-1</strain>
    </source>
</reference>
<keyword evidence="3" id="KW-1185">Reference proteome</keyword>
<evidence type="ECO:0000313" key="2">
    <source>
        <dbReference type="EMBL" id="MDF9279092.1"/>
    </source>
</evidence>
<evidence type="ECO:0000313" key="3">
    <source>
        <dbReference type="Proteomes" id="UP001220456"/>
    </source>
</evidence>
<evidence type="ECO:0008006" key="4">
    <source>
        <dbReference type="Google" id="ProtNLM"/>
    </source>
</evidence>
<sequence length="76" mass="8097">MATSGHPRGGGRPSKGPRQFVGGKVPTRMAEQVARAAELEGLTITDFIESALAMRLQHVDLTARDNQEELPIAVAS</sequence>
<dbReference type="RefSeq" id="WP_277359453.1">
    <property type="nucleotide sequence ID" value="NZ_JAROKN010000057.1"/>
</dbReference>
<organism evidence="2 3">
    <name type="scientific">Arthrobacter vasquezii</name>
    <dbReference type="NCBI Taxonomy" id="2977629"/>
    <lineage>
        <taxon>Bacteria</taxon>
        <taxon>Bacillati</taxon>
        <taxon>Actinomycetota</taxon>
        <taxon>Actinomycetes</taxon>
        <taxon>Micrococcales</taxon>
        <taxon>Micrococcaceae</taxon>
        <taxon>Arthrobacter</taxon>
    </lineage>
</organism>
<accession>A0ABT6CYD0</accession>
<feature type="region of interest" description="Disordered" evidence="1">
    <location>
        <begin position="1"/>
        <end position="22"/>
    </location>
</feature>
<gene>
    <name evidence="2" type="ORF">P4U43_14985</name>
</gene>
<evidence type="ECO:0000256" key="1">
    <source>
        <dbReference type="SAM" id="MobiDB-lite"/>
    </source>
</evidence>
<dbReference type="Proteomes" id="UP001220456">
    <property type="component" value="Unassembled WGS sequence"/>
</dbReference>
<proteinExistence type="predicted"/>
<dbReference type="EMBL" id="JAROKN010000057">
    <property type="protein sequence ID" value="MDF9279092.1"/>
    <property type="molecule type" value="Genomic_DNA"/>
</dbReference>
<name>A0ABT6CYD0_9MICC</name>
<protein>
    <recommendedName>
        <fullName evidence="4">DUF1778 domain-containing protein</fullName>
    </recommendedName>
</protein>